<gene>
    <name evidence="2" type="ORF">LMG26858_03400</name>
</gene>
<feature type="transmembrane region" description="Helical" evidence="1">
    <location>
        <begin position="307"/>
        <end position="327"/>
    </location>
</feature>
<sequence>MAAPTRLRGIPALAAALLASVMMMALLYQYADPRWMTNDDIAMSMVAHGYGLTDHGSPNLFFSNVLWGYLVRAIPAVHGVLGYSIASLTALVIASSTLLYVLWRLETGFWTGLLVCALILARPALFPQFTINAGLLSLAAIACWRLYARDRSWPALAAGCALFLAGFLERNHEALIVLILGLPLLPWRTLAGLWPCRLALVLLAGILVCATWFDRQSYKGAEWTAFNALNLPRAAFTDFGALDSLEHRPDILTRYGYTHNDLELLKHWFFVDPDVADPEKLSAMLRDLGPLPAQSDSLSKALLGVQMLWYSDFVPLLTLAALLAIAYRSRRAAISWALCVLAVFCLGLAGRPGTLHVYYPLIAALLLAPLLAARPAQRAGPLLTTAIAAACTLNLGMVLSQAGTMAAGARELRTALADFPHETVAIWGANYPFEAMYGVLRNDPAVQGQRFYGLGVFTLAPFAVSRAEQLAGRGFPERLQSPEGMPILANDAYIARLAAYCAEHRHGQLQALAVQHFGPLTLSRQQCR</sequence>
<evidence type="ECO:0000256" key="1">
    <source>
        <dbReference type="SAM" id="Phobius"/>
    </source>
</evidence>
<feature type="transmembrane region" description="Helical" evidence="1">
    <location>
        <begin position="12"/>
        <end position="31"/>
    </location>
</feature>
<organism evidence="2 3">
    <name type="scientific">Achromobacter anxifer</name>
    <dbReference type="NCBI Taxonomy" id="1287737"/>
    <lineage>
        <taxon>Bacteria</taxon>
        <taxon>Pseudomonadati</taxon>
        <taxon>Pseudomonadota</taxon>
        <taxon>Betaproteobacteria</taxon>
        <taxon>Burkholderiales</taxon>
        <taxon>Alcaligenaceae</taxon>
        <taxon>Achromobacter</taxon>
    </lineage>
</organism>
<reference evidence="2 3" key="1">
    <citation type="submission" date="2020-04" db="EMBL/GenBank/DDBJ databases">
        <authorList>
            <person name="De Canck E."/>
        </authorList>
    </citation>
    <scope>NUCLEOTIDE SEQUENCE [LARGE SCALE GENOMIC DNA]</scope>
    <source>
        <strain evidence="2 3">LMG 26858</strain>
    </source>
</reference>
<evidence type="ECO:0008006" key="4">
    <source>
        <dbReference type="Google" id="ProtNLM"/>
    </source>
</evidence>
<keyword evidence="1" id="KW-0812">Transmembrane</keyword>
<dbReference type="AlphaFoldDB" id="A0A6S7DCC9"/>
<evidence type="ECO:0000313" key="3">
    <source>
        <dbReference type="Proteomes" id="UP000494117"/>
    </source>
</evidence>
<keyword evidence="1" id="KW-0472">Membrane</keyword>
<feature type="transmembrane region" description="Helical" evidence="1">
    <location>
        <begin position="108"/>
        <end position="125"/>
    </location>
</feature>
<dbReference type="EMBL" id="CADILG010000025">
    <property type="protein sequence ID" value="CAB3884431.1"/>
    <property type="molecule type" value="Genomic_DNA"/>
</dbReference>
<feature type="transmembrane region" description="Helical" evidence="1">
    <location>
        <begin position="192"/>
        <end position="213"/>
    </location>
</feature>
<keyword evidence="1" id="KW-1133">Transmembrane helix</keyword>
<accession>A0A6S7DCC9</accession>
<feature type="transmembrane region" description="Helical" evidence="1">
    <location>
        <begin position="382"/>
        <end position="400"/>
    </location>
</feature>
<protein>
    <recommendedName>
        <fullName evidence="4">Glycosyltransferase RgtA/B/C/D-like domain-containing protein</fullName>
    </recommendedName>
</protein>
<dbReference type="Proteomes" id="UP000494117">
    <property type="component" value="Unassembled WGS sequence"/>
</dbReference>
<name>A0A6S7DCC9_9BURK</name>
<feature type="transmembrane region" description="Helical" evidence="1">
    <location>
        <begin position="80"/>
        <end position="101"/>
    </location>
</feature>
<feature type="transmembrane region" description="Helical" evidence="1">
    <location>
        <begin position="333"/>
        <end position="350"/>
    </location>
</feature>
<feature type="transmembrane region" description="Helical" evidence="1">
    <location>
        <begin position="357"/>
        <end position="376"/>
    </location>
</feature>
<keyword evidence="3" id="KW-1185">Reference proteome</keyword>
<evidence type="ECO:0000313" key="2">
    <source>
        <dbReference type="EMBL" id="CAB3884431.1"/>
    </source>
</evidence>
<proteinExistence type="predicted"/>